<dbReference type="Proteomes" id="UP000735302">
    <property type="component" value="Unassembled WGS sequence"/>
</dbReference>
<organism evidence="2 3">
    <name type="scientific">Plakobranchus ocellatus</name>
    <dbReference type="NCBI Taxonomy" id="259542"/>
    <lineage>
        <taxon>Eukaryota</taxon>
        <taxon>Metazoa</taxon>
        <taxon>Spiralia</taxon>
        <taxon>Lophotrochozoa</taxon>
        <taxon>Mollusca</taxon>
        <taxon>Gastropoda</taxon>
        <taxon>Heterobranchia</taxon>
        <taxon>Euthyneura</taxon>
        <taxon>Panpulmonata</taxon>
        <taxon>Sacoglossa</taxon>
        <taxon>Placobranchoidea</taxon>
        <taxon>Plakobranchidae</taxon>
        <taxon>Plakobranchus</taxon>
    </lineage>
</organism>
<feature type="region of interest" description="Disordered" evidence="1">
    <location>
        <begin position="1"/>
        <end position="20"/>
    </location>
</feature>
<reference evidence="2 3" key="1">
    <citation type="journal article" date="2021" name="Elife">
        <title>Chloroplast acquisition without the gene transfer in kleptoplastic sea slugs, Plakobranchus ocellatus.</title>
        <authorList>
            <person name="Maeda T."/>
            <person name="Takahashi S."/>
            <person name="Yoshida T."/>
            <person name="Shimamura S."/>
            <person name="Takaki Y."/>
            <person name="Nagai Y."/>
            <person name="Toyoda A."/>
            <person name="Suzuki Y."/>
            <person name="Arimoto A."/>
            <person name="Ishii H."/>
            <person name="Satoh N."/>
            <person name="Nishiyama T."/>
            <person name="Hasebe M."/>
            <person name="Maruyama T."/>
            <person name="Minagawa J."/>
            <person name="Obokata J."/>
            <person name="Shigenobu S."/>
        </authorList>
    </citation>
    <scope>NUCLEOTIDE SEQUENCE [LARGE SCALE GENOMIC DNA]</scope>
</reference>
<evidence type="ECO:0000256" key="1">
    <source>
        <dbReference type="SAM" id="MobiDB-lite"/>
    </source>
</evidence>
<evidence type="ECO:0000313" key="3">
    <source>
        <dbReference type="Proteomes" id="UP000735302"/>
    </source>
</evidence>
<feature type="compositionally biased region" description="Basic residues" evidence="1">
    <location>
        <begin position="51"/>
        <end position="109"/>
    </location>
</feature>
<keyword evidence="3" id="KW-1185">Reference proteome</keyword>
<evidence type="ECO:0000313" key="2">
    <source>
        <dbReference type="EMBL" id="GFO07367.1"/>
    </source>
</evidence>
<sequence length="109" mass="13205">MEKKMQTYKGGKHVFSTGDAQLPIVYSSSQRVGYDGAGHWPDAQEEEVKRRDKRRRSKKNTRWKRRRRRRSISSKMRKMVNSRRKRRRRIKKKGARGGRGVHGRRWRRN</sequence>
<gene>
    <name evidence="2" type="ORF">PoB_003387200</name>
</gene>
<protein>
    <submittedName>
        <fullName evidence="2">Uncharacterized protein</fullName>
    </submittedName>
</protein>
<name>A0AAV4AK39_9GAST</name>
<comment type="caution">
    <text evidence="2">The sequence shown here is derived from an EMBL/GenBank/DDBJ whole genome shotgun (WGS) entry which is preliminary data.</text>
</comment>
<feature type="region of interest" description="Disordered" evidence="1">
    <location>
        <begin position="31"/>
        <end position="109"/>
    </location>
</feature>
<accession>A0AAV4AK39</accession>
<dbReference type="AlphaFoldDB" id="A0AAV4AK39"/>
<dbReference type="EMBL" id="BLXT01003865">
    <property type="protein sequence ID" value="GFO07367.1"/>
    <property type="molecule type" value="Genomic_DNA"/>
</dbReference>
<proteinExistence type="predicted"/>